<gene>
    <name evidence="3" type="ORF">PEGY_LOCUS4348</name>
</gene>
<evidence type="ECO:0000256" key="1">
    <source>
        <dbReference type="SAM" id="MobiDB-lite"/>
    </source>
</evidence>
<name>A0A9W4K893_9EURO</name>
<accession>A0A9W4K893</accession>
<protein>
    <submittedName>
        <fullName evidence="3">Uncharacterized protein</fullName>
    </submittedName>
</protein>
<organism evidence="3 4">
    <name type="scientific">Penicillium egyptiacum</name>
    <dbReference type="NCBI Taxonomy" id="1303716"/>
    <lineage>
        <taxon>Eukaryota</taxon>
        <taxon>Fungi</taxon>
        <taxon>Dikarya</taxon>
        <taxon>Ascomycota</taxon>
        <taxon>Pezizomycotina</taxon>
        <taxon>Eurotiomycetes</taxon>
        <taxon>Eurotiomycetidae</taxon>
        <taxon>Eurotiales</taxon>
        <taxon>Aspergillaceae</taxon>
        <taxon>Penicillium</taxon>
    </lineage>
</organism>
<keyword evidence="4" id="KW-1185">Reference proteome</keyword>
<keyword evidence="2" id="KW-0812">Transmembrane</keyword>
<dbReference type="Proteomes" id="UP001154252">
    <property type="component" value="Unassembled WGS sequence"/>
</dbReference>
<evidence type="ECO:0000313" key="3">
    <source>
        <dbReference type="EMBL" id="CAG8896346.1"/>
    </source>
</evidence>
<reference evidence="3" key="1">
    <citation type="submission" date="2021-07" db="EMBL/GenBank/DDBJ databases">
        <authorList>
            <person name="Branca A.L. A."/>
        </authorList>
    </citation>
    <scope>NUCLEOTIDE SEQUENCE</scope>
</reference>
<dbReference type="EMBL" id="CAJVRC010000859">
    <property type="protein sequence ID" value="CAG8896346.1"/>
    <property type="molecule type" value="Genomic_DNA"/>
</dbReference>
<dbReference type="AlphaFoldDB" id="A0A9W4K893"/>
<proteinExistence type="predicted"/>
<feature type="region of interest" description="Disordered" evidence="1">
    <location>
        <begin position="431"/>
        <end position="452"/>
    </location>
</feature>
<feature type="transmembrane region" description="Helical" evidence="2">
    <location>
        <begin position="556"/>
        <end position="575"/>
    </location>
</feature>
<sequence>MDDSKFANGPRAQNPTAQRLGEVLSAWLPNRPEGLYDQYLQTLSPDYDHLLTYSRYDRIWRFSKHSPHSLSYHSQISLLSSPVLVIDIGNNDRVIRNQSHLSNANSDLEDRRRCRIICTQHITCLSMEALGTGLSLDPNVFSHHIGTSFKDIEKSTGIYKLCNTKIEQIPSSVGTFEHERNLQILKTLLGRLSIANVEHAKDLTTRDSIVKSVYHHQDHPITFSVDVPRTIYVQGYQSEDDRTEPTARHLRARVLALQDRVLNRRISRQRFVDDNMFCDQGERYSQNGLDILQRITIHVVEDSLNPECQQVLVLFPLCPDLDGNDAYGDSAGNDPHVFLDPLTKQESTKSFKEFRLNRDERGNGSTEISTASRRTTSQDVDIFANDVLENQTGTPKGLTDTVHLIRPYALNAWFDRLQTLRDQLEDFSLQSLSHRETPHKKDPQDEDEEKHTVDGLVDEEGIKSAILRYISSLDGECQRLKLDLRSAKIGSSTNDFELLDQTTEKYTCIRSEMGNLLSETQHLLDMKNRKIQQGLMTLQIKESRKFIEQATMVKRLIILAFFFIPLSYICLTFGMNAG</sequence>
<keyword evidence="2" id="KW-0472">Membrane</keyword>
<evidence type="ECO:0000313" key="4">
    <source>
        <dbReference type="Proteomes" id="UP001154252"/>
    </source>
</evidence>
<comment type="caution">
    <text evidence="3">The sequence shown here is derived from an EMBL/GenBank/DDBJ whole genome shotgun (WGS) entry which is preliminary data.</text>
</comment>
<feature type="compositionally biased region" description="Basic and acidic residues" evidence="1">
    <location>
        <begin position="433"/>
        <end position="452"/>
    </location>
</feature>
<dbReference type="OrthoDB" id="4343726at2759"/>
<evidence type="ECO:0000256" key="2">
    <source>
        <dbReference type="SAM" id="Phobius"/>
    </source>
</evidence>
<keyword evidence="2" id="KW-1133">Transmembrane helix</keyword>